<keyword evidence="2 3" id="KW-0812">Transmembrane</keyword>
<evidence type="ECO:0000313" key="3">
    <source>
        <dbReference type="EMBL" id="CUI11721.1"/>
    </source>
</evidence>
<feature type="region of interest" description="Disordered" evidence="1">
    <location>
        <begin position="1186"/>
        <end position="1217"/>
    </location>
</feature>
<organism evidence="3 4">
    <name type="scientific">Bodo saltans</name>
    <name type="common">Flagellated protozoan</name>
    <dbReference type="NCBI Taxonomy" id="75058"/>
    <lineage>
        <taxon>Eukaryota</taxon>
        <taxon>Discoba</taxon>
        <taxon>Euglenozoa</taxon>
        <taxon>Kinetoplastea</taxon>
        <taxon>Metakinetoplastina</taxon>
        <taxon>Eubodonida</taxon>
        <taxon>Bodonidae</taxon>
        <taxon>Bodo</taxon>
    </lineage>
</organism>
<feature type="region of interest" description="Disordered" evidence="1">
    <location>
        <begin position="853"/>
        <end position="874"/>
    </location>
</feature>
<keyword evidence="2" id="KW-0472">Membrane</keyword>
<accession>A0A0S4KE11</accession>
<protein>
    <submittedName>
        <fullName evidence="3">Transmembrane protein, putative</fullName>
    </submittedName>
</protein>
<dbReference type="SUPFAM" id="SSF51126">
    <property type="entry name" value="Pectin lyase-like"/>
    <property type="match status" value="1"/>
</dbReference>
<evidence type="ECO:0000256" key="2">
    <source>
        <dbReference type="SAM" id="Phobius"/>
    </source>
</evidence>
<feature type="region of interest" description="Disordered" evidence="1">
    <location>
        <begin position="642"/>
        <end position="679"/>
    </location>
</feature>
<feature type="compositionally biased region" description="Low complexity" evidence="1">
    <location>
        <begin position="87"/>
        <end position="107"/>
    </location>
</feature>
<keyword evidence="4" id="KW-1185">Reference proteome</keyword>
<feature type="region of interest" description="Disordered" evidence="1">
    <location>
        <begin position="473"/>
        <end position="528"/>
    </location>
</feature>
<dbReference type="VEuPathDB" id="TriTrypDB:BSAL_54470"/>
<evidence type="ECO:0000313" key="4">
    <source>
        <dbReference type="Proteomes" id="UP000051952"/>
    </source>
</evidence>
<feature type="compositionally biased region" description="Basic and acidic residues" evidence="1">
    <location>
        <begin position="642"/>
        <end position="676"/>
    </location>
</feature>
<proteinExistence type="predicted"/>
<feature type="compositionally biased region" description="Acidic residues" evidence="1">
    <location>
        <begin position="478"/>
        <end position="491"/>
    </location>
</feature>
<dbReference type="Proteomes" id="UP000051952">
    <property type="component" value="Unassembled WGS sequence"/>
</dbReference>
<name>A0A0S4KE11_BODSA</name>
<feature type="region of interest" description="Disordered" evidence="1">
    <location>
        <begin position="1145"/>
        <end position="1167"/>
    </location>
</feature>
<feature type="region of interest" description="Disordered" evidence="1">
    <location>
        <begin position="22"/>
        <end position="41"/>
    </location>
</feature>
<reference evidence="4" key="1">
    <citation type="submission" date="2015-09" db="EMBL/GenBank/DDBJ databases">
        <authorList>
            <consortium name="Pathogen Informatics"/>
        </authorList>
    </citation>
    <scope>NUCLEOTIDE SEQUENCE [LARGE SCALE GENOMIC DNA]</scope>
    <source>
        <strain evidence="4">Lake Konstanz</strain>
    </source>
</reference>
<feature type="transmembrane region" description="Helical" evidence="2">
    <location>
        <begin position="62"/>
        <end position="80"/>
    </location>
</feature>
<feature type="compositionally biased region" description="Basic and acidic residues" evidence="1">
    <location>
        <begin position="548"/>
        <end position="571"/>
    </location>
</feature>
<dbReference type="InterPro" id="IPR011050">
    <property type="entry name" value="Pectin_lyase_fold/virulence"/>
</dbReference>
<feature type="region of interest" description="Disordered" evidence="1">
    <location>
        <begin position="86"/>
        <end position="146"/>
    </location>
</feature>
<feature type="compositionally biased region" description="Basic and acidic residues" evidence="1">
    <location>
        <begin position="505"/>
        <end position="517"/>
    </location>
</feature>
<evidence type="ECO:0000256" key="1">
    <source>
        <dbReference type="SAM" id="MobiDB-lite"/>
    </source>
</evidence>
<dbReference type="OrthoDB" id="10319372at2759"/>
<keyword evidence="2" id="KW-1133">Transmembrane helix</keyword>
<feature type="region of interest" description="Disordered" evidence="1">
    <location>
        <begin position="547"/>
        <end position="597"/>
    </location>
</feature>
<dbReference type="AlphaFoldDB" id="A0A0S4KE11"/>
<sequence length="1250" mass="135946">MPAKTLLTKGLAQRGPAGGMVGFGSQPNLPAHSSSTSSFSGVGAASRKLRGAMGRAGTTKGLLLSVVGFVLFVWIILTAMRVEKRSSSSGVSSSAGGARRGSRPSADGGDDGGNKRTRNNGDDHGGNGIFQDDDGPGNNKNGGVIGEEQKVSDDKLASLLRNGAASASATSLYCDPSVHRNQADMRELAHRGFTIPLDEIAPVVVQPVVVEERVHQAFQKSLDQLLRERVHDWHYVLEGAKTTPEGQSVSTLLTTPFTNLDIAGFYCLSVRDEVDNCIVASIPFSVLDKKREGSEYAVAPVRLVHRTMLYGTIAKAVQAAAEAAGPVAAPASPADHKQRSSLFRLKDVTLMYSKYFPLRSVSPVVVQIPSVLEAFYQQNDFSSHHDEFLHHSLTVAQRHVSINGGDYASATKIDIEYGRGSFWLVPGETYSFLRTALAKKDRRFLDALRVEKQSSEVVKRAAFEHYASMRSILLSPNPDEDEPVATAEGEDDDHHAGVAGGGAGDNDRRDNNKHAKENTAQYQKRMRKVHDMEKELVDAVGGRQLLSVREDAKDKQPVDEDRQQHRPDDVVRGTTQITEPPPTTRKPDFGDPNLPEGDKVILLSDEEQKEMKKRLQEEADYNNHVVDGTTKKPKRKVRNALEKLHKKDEGTKGEGEARHELDHNARDGDHDTERKTRAPLFGAAGIKKRGPPNHDTHHHRRTPQMMNYTVPFLVDNLEVHGVPEDLMLVPRDLNQLLTMLHTIENGRPCMMLISWTVRIHERLRVERGCVFVFAGDRSQIVLEKGADVVLAGESPTEPILLTSVDAGSLWGGIVVEAGASLTLKYTMIHLVGSSGVTRVPGTGSHIKRHAPAITLSPSSTASSPSSSPSKLKSPPSSELVASLVMEDSAILNCDGSGFALGKGSRAGIHRTLVQDVAQGGECVSCHINISYSHFMDFPFVSNLSLAFVDGDNDAFYFRGGHASVTHSVFLNALDDGIDSASTTGDAEHSTLTLNHVAIENCQHEGVALSGSKGTQRTVTIENSLITVTQQAIENGHTPIKHRALVRNTVLYRNHIAIRNGDNYPTLDVFGKVRAEHCLLIANSIPVLDWVEIDHSKRTNRNTYYDPKRYAYEVHNPLLGESSHESSADVMLPLLTLADCLIDQKSSSSPAPHGNEDGASASVGSSQAPEIDRHYYESGLIVPLPANSAENTAAGGDPALHLQGDQQQQKEVRHGASRRYSSADLGKGLFCGRAHFVVEGTITTNQDPWRR</sequence>
<dbReference type="EMBL" id="CYKH01000138">
    <property type="protein sequence ID" value="CUI11721.1"/>
    <property type="molecule type" value="Genomic_DNA"/>
</dbReference>
<gene>
    <name evidence="3" type="ORF">BSAL_54470</name>
</gene>